<dbReference type="GO" id="GO:0006357">
    <property type="term" value="P:regulation of transcription by RNA polymerase II"/>
    <property type="evidence" value="ECO:0007669"/>
    <property type="project" value="TreeGrafter"/>
</dbReference>
<feature type="region of interest" description="Disordered" evidence="4">
    <location>
        <begin position="338"/>
        <end position="419"/>
    </location>
</feature>
<dbReference type="PANTHER" id="PTHR10816">
    <property type="entry name" value="MYELIN TRANSCRIPTION FACTOR 1-RELATED"/>
    <property type="match status" value="1"/>
</dbReference>
<feature type="compositionally biased region" description="Low complexity" evidence="4">
    <location>
        <begin position="405"/>
        <end position="417"/>
    </location>
</feature>
<organism evidence="7 8">
    <name type="scientific">Artemia franciscana</name>
    <name type="common">Brine shrimp</name>
    <name type="synonym">Artemia sanfranciscana</name>
    <dbReference type="NCBI Taxonomy" id="6661"/>
    <lineage>
        <taxon>Eukaryota</taxon>
        <taxon>Metazoa</taxon>
        <taxon>Ecdysozoa</taxon>
        <taxon>Arthropoda</taxon>
        <taxon>Crustacea</taxon>
        <taxon>Branchiopoda</taxon>
        <taxon>Anostraca</taxon>
        <taxon>Artemiidae</taxon>
        <taxon>Artemia</taxon>
    </lineage>
</organism>
<dbReference type="GO" id="GO:0005634">
    <property type="term" value="C:nucleus"/>
    <property type="evidence" value="ECO:0007669"/>
    <property type="project" value="UniProtKB-SubCell"/>
</dbReference>
<keyword evidence="3" id="KW-0539">Nucleus</keyword>
<proteinExistence type="inferred from homology"/>
<feature type="compositionally biased region" description="Low complexity" evidence="4">
    <location>
        <begin position="275"/>
        <end position="290"/>
    </location>
</feature>
<feature type="region of interest" description="Disordered" evidence="4">
    <location>
        <begin position="275"/>
        <end position="297"/>
    </location>
</feature>
<dbReference type="GO" id="GO:0003714">
    <property type="term" value="F:transcription corepressor activity"/>
    <property type="evidence" value="ECO:0007669"/>
    <property type="project" value="TreeGrafter"/>
</dbReference>
<protein>
    <submittedName>
        <fullName evidence="7">Uncharacterized protein</fullName>
    </submittedName>
</protein>
<dbReference type="Pfam" id="PF25454">
    <property type="entry name" value="zf-C3HC4_IRF-2BP1_2"/>
    <property type="match status" value="1"/>
</dbReference>
<dbReference type="PANTHER" id="PTHR10816:SF19">
    <property type="entry name" value="PROTEIN INTERACTING WITH TTK69 AND SIN3A, ISOFORM D"/>
    <property type="match status" value="1"/>
</dbReference>
<name>A0AA88L086_ARTSF</name>
<comment type="subcellular location">
    <subcellularLocation>
        <location evidence="1">Nucleus</location>
    </subcellularLocation>
</comment>
<evidence type="ECO:0000313" key="8">
    <source>
        <dbReference type="Proteomes" id="UP001187531"/>
    </source>
</evidence>
<feature type="region of interest" description="Disordered" evidence="4">
    <location>
        <begin position="145"/>
        <end position="186"/>
    </location>
</feature>
<dbReference type="Gene3D" id="1.10.10.1580">
    <property type="entry name" value="Interferon regulatory factor 2-binding protein"/>
    <property type="match status" value="1"/>
</dbReference>
<feature type="domain" description="Interferon regulatory factor 2-binding protein 1/2-like C3HC4 zinc finger" evidence="6">
    <location>
        <begin position="427"/>
        <end position="498"/>
    </location>
</feature>
<evidence type="ECO:0000313" key="7">
    <source>
        <dbReference type="EMBL" id="KAK2707951.1"/>
    </source>
</evidence>
<feature type="region of interest" description="Disordered" evidence="4">
    <location>
        <begin position="223"/>
        <end position="243"/>
    </location>
</feature>
<gene>
    <name evidence="7" type="ORF">QYM36_015585</name>
</gene>
<feature type="domain" description="Interferon regulatory factor 2-binding protein 1/2-like zinc finger" evidence="5">
    <location>
        <begin position="9"/>
        <end position="60"/>
    </location>
</feature>
<sequence>MSVASMASKRQSCYLCDLPRTPWAMLSDFSEPVCRGCVNYEGPDQIERVIENARLMRRAHVIPGHDTRPISVGPILSNKSTGLSRHEMQNGVGEASGLPPVAHGHSHTVSLTRGNAGAPTGTAPPLTYSSIHDRHYGAPRLSRAEADHLDSPSIARGSPAVPSGPSRNHGLSHHLSNGPMHVPHSRGIPVQNIPSIKRERDDDDHYGINGEIPMTKRVMGEDHRPPLTRGDSLPSGASLPFDPREVRPYIKEKPVRVSSFDAGSFKQGFSAVPVSVSGGSSSGSSRVSSSPLTGNMMQRCSPVNPALLPPVSAPGPTTPVTTAQAPCPMQSLMNSVDTIAPVSGSPRGSPPTSQASALTPRASSRGSASQHSPSSSGNTSGGQRRSNSRHGASSQGDSTPPTDPPTATTPGTPAVAPNGEGINAAMLKCTICQERLEDTHFVQCPSVAHHKFCFPCSRESIRRQGAGAEVYCPSGEKCPLAGSTVPWAFMQGEIATILGEETKPKEREV</sequence>
<evidence type="ECO:0000256" key="1">
    <source>
        <dbReference type="ARBA" id="ARBA00004123"/>
    </source>
</evidence>
<comment type="caution">
    <text evidence="7">The sequence shown here is derived from an EMBL/GenBank/DDBJ whole genome shotgun (WGS) entry which is preliminary data.</text>
</comment>
<dbReference type="SUPFAM" id="SSF57850">
    <property type="entry name" value="RING/U-box"/>
    <property type="match status" value="1"/>
</dbReference>
<reference evidence="7" key="1">
    <citation type="submission" date="2023-07" db="EMBL/GenBank/DDBJ databases">
        <title>Chromosome-level genome assembly of Artemia franciscana.</title>
        <authorList>
            <person name="Jo E."/>
        </authorList>
    </citation>
    <scope>NUCLEOTIDE SEQUENCE</scope>
    <source>
        <tissue evidence="7">Whole body</tissue>
    </source>
</reference>
<evidence type="ECO:0000256" key="2">
    <source>
        <dbReference type="ARBA" id="ARBA00010802"/>
    </source>
</evidence>
<dbReference type="EMBL" id="JAVRJZ010000019">
    <property type="protein sequence ID" value="KAK2707951.1"/>
    <property type="molecule type" value="Genomic_DNA"/>
</dbReference>
<dbReference type="InterPro" id="IPR057414">
    <property type="entry name" value="Zf-C3HC4_IRF-2BP1_2"/>
</dbReference>
<dbReference type="CDD" id="cd16511">
    <property type="entry name" value="vRING-HC_IRF2BP1-like"/>
    <property type="match status" value="1"/>
</dbReference>
<dbReference type="Pfam" id="PF11261">
    <property type="entry name" value="IRF-2BP1_2"/>
    <property type="match status" value="1"/>
</dbReference>
<comment type="similarity">
    <text evidence="2">Belongs to the IRF2BP family.</text>
</comment>
<dbReference type="InterPro" id="IPR022750">
    <property type="entry name" value="IRF-2BP1_2-like_Znf"/>
</dbReference>
<feature type="compositionally biased region" description="Polar residues" evidence="4">
    <location>
        <begin position="377"/>
        <end position="398"/>
    </location>
</feature>
<evidence type="ECO:0000256" key="4">
    <source>
        <dbReference type="SAM" id="MobiDB-lite"/>
    </source>
</evidence>
<evidence type="ECO:0000259" key="5">
    <source>
        <dbReference type="Pfam" id="PF11261"/>
    </source>
</evidence>
<keyword evidence="8" id="KW-1185">Reference proteome</keyword>
<feature type="compositionally biased region" description="Low complexity" evidence="4">
    <location>
        <begin position="363"/>
        <end position="376"/>
    </location>
</feature>
<dbReference type="Proteomes" id="UP001187531">
    <property type="component" value="Unassembled WGS sequence"/>
</dbReference>
<dbReference type="AlphaFoldDB" id="A0AA88L086"/>
<evidence type="ECO:0000259" key="6">
    <source>
        <dbReference type="Pfam" id="PF25454"/>
    </source>
</evidence>
<evidence type="ECO:0000256" key="3">
    <source>
        <dbReference type="ARBA" id="ARBA00023242"/>
    </source>
</evidence>
<dbReference type="InterPro" id="IPR044882">
    <property type="entry name" value="I2BP1/2_C3HC4-RING_sf"/>
</dbReference>
<feature type="region of interest" description="Disordered" evidence="4">
    <location>
        <begin position="113"/>
        <end position="132"/>
    </location>
</feature>
<accession>A0AA88L086</accession>
<dbReference type="FunFam" id="1.10.10.1580:FF:000001">
    <property type="entry name" value="interferon regulatory factor 2-binding protein 2"/>
    <property type="match status" value="1"/>
</dbReference>